<evidence type="ECO:0000313" key="2">
    <source>
        <dbReference type="Proteomes" id="UP001164746"/>
    </source>
</evidence>
<dbReference type="Gene3D" id="3.30.70.1470">
    <property type="entry name" value="Caspase-like"/>
    <property type="match status" value="1"/>
</dbReference>
<dbReference type="EMBL" id="CP111028">
    <property type="protein sequence ID" value="WAR30430.1"/>
    <property type="molecule type" value="Genomic_DNA"/>
</dbReference>
<evidence type="ECO:0000313" key="1">
    <source>
        <dbReference type="EMBL" id="WAR30430.1"/>
    </source>
</evidence>
<gene>
    <name evidence="1" type="ORF">MAR_032972</name>
</gene>
<reference evidence="1" key="1">
    <citation type="submission" date="2022-11" db="EMBL/GenBank/DDBJ databases">
        <title>Centuries of genome instability and evolution in soft-shell clam transmissible cancer (bioRxiv).</title>
        <authorList>
            <person name="Hart S.F.M."/>
            <person name="Yonemitsu M.A."/>
            <person name="Giersch R.M."/>
            <person name="Beal B.F."/>
            <person name="Arriagada G."/>
            <person name="Davis B.W."/>
            <person name="Ostrander E.A."/>
            <person name="Goff S.P."/>
            <person name="Metzger M.J."/>
        </authorList>
    </citation>
    <scope>NUCLEOTIDE SEQUENCE</scope>
    <source>
        <strain evidence="1">MELC-2E11</strain>
        <tissue evidence="1">Siphon/mantle</tissue>
    </source>
</reference>
<dbReference type="Proteomes" id="UP001164746">
    <property type="component" value="Chromosome 17"/>
</dbReference>
<proteinExistence type="predicted"/>
<sequence>DISTTRLKMKDVIVVHAAVNGFSSFMKVDNTASLFTDVMCNVIKNQLYTSDFVSMMENVN</sequence>
<organism evidence="1 2">
    <name type="scientific">Mya arenaria</name>
    <name type="common">Soft-shell clam</name>
    <dbReference type="NCBI Taxonomy" id="6604"/>
    <lineage>
        <taxon>Eukaryota</taxon>
        <taxon>Metazoa</taxon>
        <taxon>Spiralia</taxon>
        <taxon>Lophotrochozoa</taxon>
        <taxon>Mollusca</taxon>
        <taxon>Bivalvia</taxon>
        <taxon>Autobranchia</taxon>
        <taxon>Heteroconchia</taxon>
        <taxon>Euheterodonta</taxon>
        <taxon>Imparidentia</taxon>
        <taxon>Neoheterodontei</taxon>
        <taxon>Myida</taxon>
        <taxon>Myoidea</taxon>
        <taxon>Myidae</taxon>
        <taxon>Mya</taxon>
    </lineage>
</organism>
<feature type="non-terminal residue" evidence="1">
    <location>
        <position position="1"/>
    </location>
</feature>
<keyword evidence="2" id="KW-1185">Reference proteome</keyword>
<name>A0ABY7G7N7_MYAAR</name>
<protein>
    <submittedName>
        <fullName evidence="1">Uncharacterized protein</fullName>
    </submittedName>
</protein>
<accession>A0ABY7G7N7</accession>